<proteinExistence type="predicted"/>
<accession>A0ABS5UCW8</accession>
<feature type="transmembrane region" description="Helical" evidence="1">
    <location>
        <begin position="109"/>
        <end position="126"/>
    </location>
</feature>
<evidence type="ECO:0000313" key="2">
    <source>
        <dbReference type="EMBL" id="MBT1073478.1"/>
    </source>
</evidence>
<sequence length="179" mass="20073">MKNNDISQQASAFYQETSGTEAASIRLETEIAALRKRSNRGIYALALFLLIAMIAWQGFTQLPSPEKVIAVLGTPPSAQMISIALLLYTFSAIMLSLSRMMGGIEHKSSFSHVGYLTGFFLFYHFAKGLDDNYWAVLGSGMTILGVESYRIWTFCNEAIVRKIEQLDYIRRTGRLPLED</sequence>
<dbReference type="EMBL" id="JAHDYS010000022">
    <property type="protein sequence ID" value="MBT1073478.1"/>
    <property type="molecule type" value="Genomic_DNA"/>
</dbReference>
<keyword evidence="1" id="KW-0472">Membrane</keyword>
<keyword evidence="1" id="KW-0812">Transmembrane</keyword>
<feature type="transmembrane region" description="Helical" evidence="1">
    <location>
        <begin position="79"/>
        <end position="97"/>
    </location>
</feature>
<feature type="transmembrane region" description="Helical" evidence="1">
    <location>
        <begin position="41"/>
        <end position="59"/>
    </location>
</feature>
<keyword evidence="1" id="KW-1133">Transmembrane helix</keyword>
<evidence type="ECO:0000313" key="3">
    <source>
        <dbReference type="Proteomes" id="UP000784128"/>
    </source>
</evidence>
<reference evidence="2 3" key="1">
    <citation type="submission" date="2021-05" db="EMBL/GenBank/DDBJ databases">
        <title>The draft genome of Geobacter chapellei DSM 13688.</title>
        <authorList>
            <person name="Xu Z."/>
            <person name="Masuda Y."/>
            <person name="Itoh H."/>
            <person name="Senoo K."/>
        </authorList>
    </citation>
    <scope>NUCLEOTIDE SEQUENCE [LARGE SCALE GENOMIC DNA]</scope>
    <source>
        <strain evidence="2 3">DSM 13688</strain>
    </source>
</reference>
<evidence type="ECO:0000256" key="1">
    <source>
        <dbReference type="SAM" id="Phobius"/>
    </source>
</evidence>
<gene>
    <name evidence="2" type="ORF">KJB30_16950</name>
</gene>
<name>A0ABS5UCW8_9BACT</name>
<dbReference type="RefSeq" id="WP_214301561.1">
    <property type="nucleotide sequence ID" value="NZ_JAHDYS010000022.1"/>
</dbReference>
<comment type="caution">
    <text evidence="2">The sequence shown here is derived from an EMBL/GenBank/DDBJ whole genome shotgun (WGS) entry which is preliminary data.</text>
</comment>
<dbReference type="Proteomes" id="UP000784128">
    <property type="component" value="Unassembled WGS sequence"/>
</dbReference>
<keyword evidence="3" id="KW-1185">Reference proteome</keyword>
<protein>
    <submittedName>
        <fullName evidence="2">Menaquinol oxidoreductase</fullName>
    </submittedName>
</protein>
<organism evidence="2 3">
    <name type="scientific">Pelotalea chapellei</name>
    <dbReference type="NCBI Taxonomy" id="44671"/>
    <lineage>
        <taxon>Bacteria</taxon>
        <taxon>Pseudomonadati</taxon>
        <taxon>Thermodesulfobacteriota</taxon>
        <taxon>Desulfuromonadia</taxon>
        <taxon>Geobacterales</taxon>
        <taxon>Geobacteraceae</taxon>
        <taxon>Pelotalea</taxon>
    </lineage>
</organism>